<feature type="transmembrane region" description="Helical" evidence="8">
    <location>
        <begin position="1143"/>
        <end position="1160"/>
    </location>
</feature>
<evidence type="ECO:0000256" key="4">
    <source>
        <dbReference type="ARBA" id="ARBA00023136"/>
    </source>
</evidence>
<evidence type="ECO:0000256" key="7">
    <source>
        <dbReference type="SAM" id="MobiDB-lite"/>
    </source>
</evidence>
<evidence type="ECO:0000256" key="9">
    <source>
        <dbReference type="SAM" id="SignalP"/>
    </source>
</evidence>
<reference evidence="12" key="1">
    <citation type="submission" date="2014-05" db="EMBL/GenBank/DDBJ databases">
        <title>The transcriptome of the halophilic microalga Tetraselmis sp. GSL018 isolated from the Great Salt Lake, Utah.</title>
        <authorList>
            <person name="Jinkerson R.E."/>
            <person name="D'Adamo S."/>
            <person name="Posewitz M.C."/>
        </authorList>
    </citation>
    <scope>NUCLEOTIDE SEQUENCE</scope>
    <source>
        <strain evidence="12">GSL018</strain>
    </source>
</reference>
<evidence type="ECO:0000256" key="1">
    <source>
        <dbReference type="ARBA" id="ARBA00004141"/>
    </source>
</evidence>
<keyword evidence="5 12" id="KW-0675">Receptor</keyword>
<feature type="signal peptide" evidence="9">
    <location>
        <begin position="1"/>
        <end position="24"/>
    </location>
</feature>
<comment type="subcellular location">
    <subcellularLocation>
        <location evidence="1">Membrane</location>
        <topology evidence="1">Multi-pass membrane protein</topology>
    </subcellularLocation>
</comment>
<dbReference type="SUPFAM" id="SSF53822">
    <property type="entry name" value="Periplasmic binding protein-like I"/>
    <property type="match status" value="2"/>
</dbReference>
<feature type="transmembrane region" description="Helical" evidence="8">
    <location>
        <begin position="1229"/>
        <end position="1248"/>
    </location>
</feature>
<dbReference type="InterPro" id="IPR001828">
    <property type="entry name" value="ANF_lig-bd_rcpt"/>
</dbReference>
<feature type="compositionally biased region" description="Basic and acidic residues" evidence="7">
    <location>
        <begin position="1884"/>
        <end position="1893"/>
    </location>
</feature>
<feature type="domain" description="Receptor ligand binding region" evidence="10">
    <location>
        <begin position="510"/>
        <end position="844"/>
    </location>
</feature>
<feature type="transmembrane region" description="Helical" evidence="8">
    <location>
        <begin position="1467"/>
        <end position="1487"/>
    </location>
</feature>
<dbReference type="Gene3D" id="3.40.50.2300">
    <property type="match status" value="5"/>
</dbReference>
<keyword evidence="6" id="KW-0325">Glycoprotein</keyword>
<feature type="domain" description="Tyrosine-protein kinase ephrin type A/B receptor-like" evidence="11">
    <location>
        <begin position="960"/>
        <end position="1000"/>
    </location>
</feature>
<feature type="chain" id="PRO_5001606291" evidence="9">
    <location>
        <begin position="25"/>
        <end position="2022"/>
    </location>
</feature>
<accession>A0A061SBS1</accession>
<dbReference type="PANTHER" id="PTHR11319">
    <property type="entry name" value="G PROTEIN-COUPLED RECEPTOR-RELATED"/>
    <property type="match status" value="1"/>
</dbReference>
<gene>
    <name evidence="12" type="primary">GRIP</name>
    <name evidence="12" type="ORF">TSPGSL018_5393</name>
</gene>
<feature type="domain" description="Receptor ligand binding region" evidence="10">
    <location>
        <begin position="98"/>
        <end position="392"/>
    </location>
</feature>
<keyword evidence="9" id="KW-0732">Signal</keyword>
<dbReference type="Gene3D" id="2.10.50.10">
    <property type="entry name" value="Tumor Necrosis Factor Receptor, subunit A, domain 2"/>
    <property type="match status" value="1"/>
</dbReference>
<evidence type="ECO:0000313" key="12">
    <source>
        <dbReference type="EMBL" id="JAC82587.1"/>
    </source>
</evidence>
<feature type="transmembrane region" description="Helical" evidence="8">
    <location>
        <begin position="1354"/>
        <end position="1379"/>
    </location>
</feature>
<dbReference type="PANTHER" id="PTHR11319:SF35">
    <property type="entry name" value="OUTER MEMBRANE PROTEIN PMPC-RELATED"/>
    <property type="match status" value="1"/>
</dbReference>
<dbReference type="InterPro" id="IPR028082">
    <property type="entry name" value="Peripla_BP_I"/>
</dbReference>
<dbReference type="SUPFAM" id="SSF57184">
    <property type="entry name" value="Growth factor receptor domain"/>
    <property type="match status" value="1"/>
</dbReference>
<evidence type="ECO:0000259" key="10">
    <source>
        <dbReference type="Pfam" id="PF01094"/>
    </source>
</evidence>
<keyword evidence="3 8" id="KW-1133">Transmembrane helix</keyword>
<feature type="region of interest" description="Disordered" evidence="7">
    <location>
        <begin position="1869"/>
        <end position="1902"/>
    </location>
</feature>
<evidence type="ECO:0000256" key="8">
    <source>
        <dbReference type="SAM" id="Phobius"/>
    </source>
</evidence>
<dbReference type="SMART" id="SM01411">
    <property type="entry name" value="Ephrin_rec_like"/>
    <property type="match status" value="2"/>
</dbReference>
<protein>
    <submittedName>
        <fullName evidence="12">Glutamate receptor, ionotropic, plant</fullName>
    </submittedName>
</protein>
<dbReference type="InterPro" id="IPR009030">
    <property type="entry name" value="Growth_fac_rcpt_cys_sf"/>
</dbReference>
<feature type="transmembrane region" description="Helical" evidence="8">
    <location>
        <begin position="1499"/>
        <end position="1520"/>
    </location>
</feature>
<dbReference type="Pfam" id="PF07699">
    <property type="entry name" value="Ephrin_rec_like"/>
    <property type="match status" value="1"/>
</dbReference>
<dbReference type="CDD" id="cd00185">
    <property type="entry name" value="TNFRSF"/>
    <property type="match status" value="1"/>
</dbReference>
<sequence length="2022" mass="219134">MATLLRSLLYLLLVFAQVPDGLLAMEKVAFLFTETDSPVIAAVQLAVHYAAHNVITQNRTAPFQGYPASSSTNLTIDTYHLSIERPEDSLENVHSALADKNLVAVIGPDFKDLALPVASLCGLLKVPQVVFSCWREDFSIPALFPYQLRTSVGSSTLSRVLCRALLSFSWSKAAVVYAYEHNAFLTALREDARELGIHLGLYPIVAGDVQSTNAAMQEVKSSRMRVVIVVGNSEELRLAVLAGHRSGVLGCSYAWISAHADPRSILPRLERDAPKIAEAIRPDLQGFLWIRSAAGAPFDELQAALQTTPPAEYGAPEALHSRWESSDILVTDMAAWAHDAVWMLAAGMAGASAGGSAEGAFGERLLRGALNASLDGASGRLSFAADGDRDPRLPTRHALSFLDVRQGAPPAGREETVACFTCRAGECEAEAEGVGEVVWADGSTEPPRDSEDCPQGMVYRSRSRRCVYLVAMALAMNTPERARNVLAALAAVRAVNGEGPAAVGPEAQAALPLGFRVEAEVIDTGFNPNGAVSAGLRARELGAAAVLGASRSPSCISLSSVLASSKTPLVSGACSSDTLSAAADFPFFARTVPVDTAAADLMAQASMLGFGWWRIAVLYNDDDWGLSFYQGFRDAARHIEENHGDGRRTLQIFGSVANKESIVSTMADMKSEGYRVFLVVWHHKEDLLLAARQLGMLGKGYMYIVPTTGAWNAPSIPEEELHRHMQGVIAMKYEPTDSDPRELLGRAMAAVPPEELGSDLTNALAGQNTTEWIAGGYGRMLNLYPSYAHDAMWAVALGLARAEATVPGWMEGNCTPSVNCHGEELAEIIKGLSFTGASGMVRFRGPGSGGAAGVTQPDRDVSLMNFVIKYYNSTHREWETAGFWRPGGNASGALEITSPIVWPGFDYATPRDGSLCEESTYFDSGDNTCHPCGFGSYSPSAGLSACSACDPGFVCPRERCKTCDSCLNTQYQDEPGQAACKECPANTASSSRGATSVLDCVCRPGYFRPDGEPGKECFPCPTGGVCEGGLQPPYPEDGFWGDWSSADWSSVDWGDVASVATRVKEVSAVLFHKCHTASQCTSDCGEELLESGEPLGSQATKSECRSNVTMLCEEGYGGRMCHACTEGFFGVGFKCFPCKEPRALFTLGTILSIIIVWYLLNRVAAMAYEAVDLMLIYFQNASTITAFSLNWDPMLVNYPFWILAVVNFDVTYITPECIWGSWSFGHSFVLQQLLPVIVIAIYASYYGANKAMLRLVSRCQTHPDPEDGAAPAAAGGRCCSIAARLLHGCGMAASPQELVRVRDECIAGSASFLNVVYHTMTLTSLQVFFCRGLPDGSKFVSAGPSVLCWEGAHFAYVVLGLIGLIVYTFGIPTAFFLVLRYGRVYNLFHQERFKRQWGWLYLRYEREWYFWEIVIMARRGLLVVVLVSCQSVPSLQLVMGIVLVTTLITSHFYARPFISVSLDYLDTFSLVSLMGLLCTGSLFYDSYGRENFAAWDKTVMAFCLLLLFGCMLVVMTMTIFDIKAEEAVRLSTRKLHRIITAATCPAPPKGDVSVNSSRRRDSLLGLLSRKVSAAVSCEDNARAHIMEMIANEPMELSRTIDAKSLMKWLKGMKVSPRRSRMESEEQRSGGMGVLPSIATKRFLSAISSNQTECSPEHQRSVVRFWLCNHWTRDVLADTSPVSYYSQGSYAMFFSSLVATNPYLIDYLLTASRRELRQTKAVINNLRLAQRRFSKEGRIVTLISEMDRGPLLAWLMVASRNSVEHLRILLTEIYQAVYGTVDPGDGEAPRRNALGALDSLILRAAPEPSRLGLRAALYRPTASEVKLARGSMLSSASMRVGSGELEMMASERAVEADCTQAAATHIGSQIHTGTDAPQHSGMPEMLDRGSKREGSCSLSQSSSGAAAVRGADATILVTPAEGADQAQNLERTVQVSEPVPRASEFGGASLASVVAAATQMHLGKGFPVGSAAAKRAAKKIKERVNSFQDFTLKEFDGEICRLSNVQSALTSELLRLLKDLGGL</sequence>
<evidence type="ECO:0000256" key="6">
    <source>
        <dbReference type="ARBA" id="ARBA00023180"/>
    </source>
</evidence>
<evidence type="ECO:0000256" key="3">
    <source>
        <dbReference type="ARBA" id="ARBA00022989"/>
    </source>
</evidence>
<dbReference type="GO" id="GO:0016020">
    <property type="term" value="C:membrane"/>
    <property type="evidence" value="ECO:0007669"/>
    <property type="project" value="UniProtKB-SubCell"/>
</dbReference>
<dbReference type="InterPro" id="IPR011641">
    <property type="entry name" value="Tyr-kin_ephrin_A/B_rcpt-like"/>
</dbReference>
<dbReference type="EMBL" id="GBEZ01002473">
    <property type="protein sequence ID" value="JAC82587.1"/>
    <property type="molecule type" value="Transcribed_RNA"/>
</dbReference>
<evidence type="ECO:0000256" key="5">
    <source>
        <dbReference type="ARBA" id="ARBA00023170"/>
    </source>
</evidence>
<dbReference type="Pfam" id="PF01094">
    <property type="entry name" value="ANF_receptor"/>
    <property type="match status" value="2"/>
</dbReference>
<dbReference type="PRINTS" id="PR00248">
    <property type="entry name" value="GPCRMGR"/>
</dbReference>
<organism evidence="12">
    <name type="scientific">Tetraselmis sp. GSL018</name>
    <dbReference type="NCBI Taxonomy" id="582737"/>
    <lineage>
        <taxon>Eukaryota</taxon>
        <taxon>Viridiplantae</taxon>
        <taxon>Chlorophyta</taxon>
        <taxon>core chlorophytes</taxon>
        <taxon>Chlorodendrophyceae</taxon>
        <taxon>Chlorodendrales</taxon>
        <taxon>Chlorodendraceae</taxon>
        <taxon>Tetraselmis</taxon>
    </lineage>
</organism>
<proteinExistence type="predicted"/>
<evidence type="ECO:0000259" key="11">
    <source>
        <dbReference type="Pfam" id="PF07699"/>
    </source>
</evidence>
<evidence type="ECO:0000256" key="2">
    <source>
        <dbReference type="ARBA" id="ARBA00022692"/>
    </source>
</evidence>
<name>A0A061SBS1_9CHLO</name>
<keyword evidence="4 8" id="KW-0472">Membrane</keyword>
<keyword evidence="2 8" id="KW-0812">Transmembrane</keyword>
<dbReference type="InterPro" id="IPR000337">
    <property type="entry name" value="GPCR_3"/>
</dbReference>
<dbReference type="GO" id="GO:0004930">
    <property type="term" value="F:G protein-coupled receptor activity"/>
    <property type="evidence" value="ECO:0007669"/>
    <property type="project" value="InterPro"/>
</dbReference>